<sequence>MLVVQGTQDKEQDVWRLFHVTMFEVTVYIRVSRPGIDDRKQGIVIMDPAQIKQHYLQGWFPVDLVSSLPLDVIVMKWPTKHHADIDRRATLSQLAKLLSFLKLIKISRLFRYGGRTEQIMFYQTTGVYLQLGNILALIFLAVHWHACLQFFVGSLMGFPPQSWISIAKLQVGFFGSLEPPNAERNERTFRVQHKPWWEQYSWAVHNTVSLMMTNSYGLAQKTGLLVEDWIQVMGMFFGAVWQALLLGYGANLLSHKDYTKNVQRERASDASVFLTMQEVEQFMSYYDLPEWLRVRIRSHLNAQHMFLNDKDILSSLSGTLREVGECNALSPSAGKNKRIARLRII</sequence>
<comment type="caution">
    <text evidence="1">The sequence shown here is derived from an EMBL/GenBank/DDBJ whole genome shotgun (WGS) entry which is preliminary data.</text>
</comment>
<evidence type="ECO:0000313" key="1">
    <source>
        <dbReference type="EMBL" id="KAH6940337.1"/>
    </source>
</evidence>
<keyword evidence="2" id="KW-1185">Reference proteome</keyword>
<name>A0ACB7SYL5_HYAAI</name>
<accession>A0ACB7SYL5</accession>
<evidence type="ECO:0000313" key="2">
    <source>
        <dbReference type="Proteomes" id="UP000821845"/>
    </source>
</evidence>
<dbReference type="Proteomes" id="UP000821845">
    <property type="component" value="Chromosome 2"/>
</dbReference>
<dbReference type="EMBL" id="CM023482">
    <property type="protein sequence ID" value="KAH6940337.1"/>
    <property type="molecule type" value="Genomic_DNA"/>
</dbReference>
<reference evidence="1" key="1">
    <citation type="submission" date="2020-05" db="EMBL/GenBank/DDBJ databases">
        <title>Large-scale comparative analyses of tick genomes elucidate their genetic diversity and vector capacities.</title>
        <authorList>
            <person name="Jia N."/>
            <person name="Wang J."/>
            <person name="Shi W."/>
            <person name="Du L."/>
            <person name="Sun Y."/>
            <person name="Zhan W."/>
            <person name="Jiang J."/>
            <person name="Wang Q."/>
            <person name="Zhang B."/>
            <person name="Ji P."/>
            <person name="Sakyi L.B."/>
            <person name="Cui X."/>
            <person name="Yuan T."/>
            <person name="Jiang B."/>
            <person name="Yang W."/>
            <person name="Lam T.T.-Y."/>
            <person name="Chang Q."/>
            <person name="Ding S."/>
            <person name="Wang X."/>
            <person name="Zhu J."/>
            <person name="Ruan X."/>
            <person name="Zhao L."/>
            <person name="Wei J."/>
            <person name="Que T."/>
            <person name="Du C."/>
            <person name="Cheng J."/>
            <person name="Dai P."/>
            <person name="Han X."/>
            <person name="Huang E."/>
            <person name="Gao Y."/>
            <person name="Liu J."/>
            <person name="Shao H."/>
            <person name="Ye R."/>
            <person name="Li L."/>
            <person name="Wei W."/>
            <person name="Wang X."/>
            <person name="Wang C."/>
            <person name="Yang T."/>
            <person name="Huo Q."/>
            <person name="Li W."/>
            <person name="Guo W."/>
            <person name="Chen H."/>
            <person name="Zhou L."/>
            <person name="Ni X."/>
            <person name="Tian J."/>
            <person name="Zhou Y."/>
            <person name="Sheng Y."/>
            <person name="Liu T."/>
            <person name="Pan Y."/>
            <person name="Xia L."/>
            <person name="Li J."/>
            <person name="Zhao F."/>
            <person name="Cao W."/>
        </authorList>
    </citation>
    <scope>NUCLEOTIDE SEQUENCE</scope>
    <source>
        <strain evidence="1">Hyas-2018</strain>
    </source>
</reference>
<organism evidence="1 2">
    <name type="scientific">Hyalomma asiaticum</name>
    <name type="common">Tick</name>
    <dbReference type="NCBI Taxonomy" id="266040"/>
    <lineage>
        <taxon>Eukaryota</taxon>
        <taxon>Metazoa</taxon>
        <taxon>Ecdysozoa</taxon>
        <taxon>Arthropoda</taxon>
        <taxon>Chelicerata</taxon>
        <taxon>Arachnida</taxon>
        <taxon>Acari</taxon>
        <taxon>Parasitiformes</taxon>
        <taxon>Ixodida</taxon>
        <taxon>Ixodoidea</taxon>
        <taxon>Ixodidae</taxon>
        <taxon>Hyalomminae</taxon>
        <taxon>Hyalomma</taxon>
    </lineage>
</organism>
<proteinExistence type="predicted"/>
<protein>
    <submittedName>
        <fullName evidence="1">Uncharacterized protein</fullName>
    </submittedName>
</protein>
<gene>
    <name evidence="1" type="ORF">HPB50_026922</name>
</gene>